<dbReference type="InterPro" id="IPR047854">
    <property type="entry name" value="RFC_lid"/>
</dbReference>
<keyword evidence="3" id="KW-0067">ATP-binding</keyword>
<dbReference type="OrthoDB" id="2195431at2759"/>
<evidence type="ECO:0000256" key="2">
    <source>
        <dbReference type="ARBA" id="ARBA00022741"/>
    </source>
</evidence>
<keyword evidence="2" id="KW-0547">Nucleotide-binding</keyword>
<dbReference type="SMART" id="SM00382">
    <property type="entry name" value="AAA"/>
    <property type="match status" value="1"/>
</dbReference>
<dbReference type="PANTHER" id="PTHR23389:SF3">
    <property type="entry name" value="CHROMOSOME TRANSMISSION FIDELITY PROTEIN 18 HOMOLOG"/>
    <property type="match status" value="1"/>
</dbReference>
<dbReference type="CDD" id="cd18140">
    <property type="entry name" value="HLD_clamp_RFC"/>
    <property type="match status" value="1"/>
</dbReference>
<evidence type="ECO:0000256" key="3">
    <source>
        <dbReference type="ARBA" id="ARBA00022840"/>
    </source>
</evidence>
<proteinExistence type="predicted"/>
<sequence>MSDIPVPEFTFGKSLLFDFDGNDTETSNETDQLLQFISGDGTKISMNRKKKKSKDVQSMRSDEDILGMNQGNTEWKQDDSYGINISALLDRIEARSNDTEVTSVATSNGKDDYVTDKDHQLWVERWRPKNFLDLVGNERTNRRILKWLRDWSPLVFKEQIGKIPSFNENEQDQEIDPLMRPKRKILLIHGPPGIGKTSVAHVVCKQAGFQVSEINASDERAGQVVKDKIHNTLFNNTLHKKPVCLVADEIDGSVENGFVRVLIDIINKDIKATNKLRYMQANGNGNNSNGTFKSKNKKKKKKSPNLLLRPIIAICNNIYAPALEKLKPYCEIVAFKRPSDSAIQERLLDICDKEKLPLPVKTLNDLIDLSQGDVRNCINNLQFMATQNKYRNGNFKGSLEGNSNNNNHSNTWESSGKDLSMSWFLLVNRLFKKDPHTDVKEQFKKLLHEVEMNGNYDRILQGCYTLFPSVKYSDRGVQKPKDVADWLYFHDLMNQSLYHHNGELIRYSSIVPLVFFQNFGDIANKEDLRIQNVEFQSRDISRANIDIANLIISHLSVEAPGVAAFVDKNSLIFEILPYVDYMISSDLTRLKNLKIKNVIATSLLAILKEFHLELLQIQQKASESRPVLGISPPIDKIVLLNPQRVKELTTKRPLTYNLLLAKYQEQRVLKRHISEATKEKKVIEENKNKKQKTSTNSIEFFKNQYGNMNSTQQSQQQNTTSNGSLAGQENNSSEAHEKLRIWVKYKAGFSNAVRKNVSWDALWH</sequence>
<feature type="domain" description="AAA+ ATPase" evidence="5">
    <location>
        <begin position="182"/>
        <end position="339"/>
    </location>
</feature>
<feature type="compositionally biased region" description="Low complexity" evidence="4">
    <location>
        <begin position="282"/>
        <end position="293"/>
    </location>
</feature>
<name>A0A1X7R805_9SACH</name>
<dbReference type="Proteomes" id="UP000196158">
    <property type="component" value="Unassembled WGS sequence"/>
</dbReference>
<dbReference type="InterPro" id="IPR003593">
    <property type="entry name" value="AAA+_ATPase"/>
</dbReference>
<evidence type="ECO:0000259" key="5">
    <source>
        <dbReference type="SMART" id="SM00382"/>
    </source>
</evidence>
<keyword evidence="7" id="KW-1185">Reference proteome</keyword>
<dbReference type="GO" id="GO:0006260">
    <property type="term" value="P:DNA replication"/>
    <property type="evidence" value="ECO:0007669"/>
    <property type="project" value="UniProtKB-KW"/>
</dbReference>
<dbReference type="Gene3D" id="3.40.50.300">
    <property type="entry name" value="P-loop containing nucleotide triphosphate hydrolases"/>
    <property type="match status" value="1"/>
</dbReference>
<protein>
    <submittedName>
        <fullName evidence="6">Similar to Saccharomyces cerevisiae YMR078C CTF18 Subunit of a complex with Ctf8p that shares some subunits with Replication Factor C and is required for sister chromatid cohesion</fullName>
    </submittedName>
</protein>
<organism evidence="6 7">
    <name type="scientific">Maudiozyma saulgeensis</name>
    <dbReference type="NCBI Taxonomy" id="1789683"/>
    <lineage>
        <taxon>Eukaryota</taxon>
        <taxon>Fungi</taxon>
        <taxon>Dikarya</taxon>
        <taxon>Ascomycota</taxon>
        <taxon>Saccharomycotina</taxon>
        <taxon>Saccharomycetes</taxon>
        <taxon>Saccharomycetales</taxon>
        <taxon>Saccharomycetaceae</taxon>
        <taxon>Maudiozyma</taxon>
    </lineage>
</organism>
<accession>A0A1X7R805</accession>
<dbReference type="GO" id="GO:0016887">
    <property type="term" value="F:ATP hydrolysis activity"/>
    <property type="evidence" value="ECO:0007669"/>
    <property type="project" value="InterPro"/>
</dbReference>
<dbReference type="SUPFAM" id="SSF52540">
    <property type="entry name" value="P-loop containing nucleoside triphosphate hydrolases"/>
    <property type="match status" value="1"/>
</dbReference>
<dbReference type="CDD" id="cd00009">
    <property type="entry name" value="AAA"/>
    <property type="match status" value="1"/>
</dbReference>
<keyword evidence="1" id="KW-0235">DNA replication</keyword>
<feature type="compositionally biased region" description="Polar residues" evidence="4">
    <location>
        <begin position="723"/>
        <end position="732"/>
    </location>
</feature>
<dbReference type="GO" id="GO:0003677">
    <property type="term" value="F:DNA binding"/>
    <property type="evidence" value="ECO:0007669"/>
    <property type="project" value="TreeGrafter"/>
</dbReference>
<dbReference type="GO" id="GO:0005634">
    <property type="term" value="C:nucleus"/>
    <property type="evidence" value="ECO:0007669"/>
    <property type="project" value="TreeGrafter"/>
</dbReference>
<dbReference type="Pfam" id="PF00004">
    <property type="entry name" value="AAA"/>
    <property type="match status" value="1"/>
</dbReference>
<evidence type="ECO:0000256" key="4">
    <source>
        <dbReference type="SAM" id="MobiDB-lite"/>
    </source>
</evidence>
<dbReference type="GO" id="GO:0005524">
    <property type="term" value="F:ATP binding"/>
    <property type="evidence" value="ECO:0007669"/>
    <property type="project" value="UniProtKB-KW"/>
</dbReference>
<feature type="region of interest" description="Disordered" evidence="4">
    <location>
        <begin position="280"/>
        <end position="302"/>
    </location>
</feature>
<dbReference type="EMBL" id="FXLY01000009">
    <property type="protein sequence ID" value="SMN21797.1"/>
    <property type="molecule type" value="Genomic_DNA"/>
</dbReference>
<dbReference type="Pfam" id="PF25361">
    <property type="entry name" value="AAA_lid_RFC1"/>
    <property type="match status" value="1"/>
</dbReference>
<dbReference type="STRING" id="1789683.A0A1X7R805"/>
<evidence type="ECO:0000313" key="6">
    <source>
        <dbReference type="EMBL" id="SMN21797.1"/>
    </source>
</evidence>
<reference evidence="6 7" key="1">
    <citation type="submission" date="2017-04" db="EMBL/GenBank/DDBJ databases">
        <authorList>
            <person name="Afonso C.L."/>
            <person name="Miller P.J."/>
            <person name="Scott M.A."/>
            <person name="Spackman E."/>
            <person name="Goraichik I."/>
            <person name="Dimitrov K.M."/>
            <person name="Suarez D.L."/>
            <person name="Swayne D.E."/>
        </authorList>
    </citation>
    <scope>NUCLEOTIDE SEQUENCE [LARGE SCALE GENOMIC DNA]</scope>
</reference>
<dbReference type="PANTHER" id="PTHR23389">
    <property type="entry name" value="CHROMOSOME TRANSMISSION FIDELITY FACTOR 18"/>
    <property type="match status" value="1"/>
</dbReference>
<evidence type="ECO:0000256" key="1">
    <source>
        <dbReference type="ARBA" id="ARBA00022705"/>
    </source>
</evidence>
<feature type="compositionally biased region" description="Low complexity" evidence="4">
    <location>
        <begin position="709"/>
        <end position="722"/>
    </location>
</feature>
<dbReference type="InterPro" id="IPR027417">
    <property type="entry name" value="P-loop_NTPase"/>
</dbReference>
<evidence type="ECO:0000313" key="7">
    <source>
        <dbReference type="Proteomes" id="UP000196158"/>
    </source>
</evidence>
<dbReference type="InterPro" id="IPR003959">
    <property type="entry name" value="ATPase_AAA_core"/>
</dbReference>
<gene>
    <name evidence="6" type="ORF">KASA_0J01122G</name>
</gene>
<feature type="region of interest" description="Disordered" evidence="4">
    <location>
        <begin position="709"/>
        <end position="732"/>
    </location>
</feature>
<dbReference type="AlphaFoldDB" id="A0A1X7R805"/>
<dbReference type="Gene3D" id="1.10.8.60">
    <property type="match status" value="1"/>
</dbReference>